<dbReference type="PROSITE" id="PS51370">
    <property type="entry name" value="R"/>
    <property type="match status" value="1"/>
</dbReference>
<dbReference type="Proteomes" id="UP000685013">
    <property type="component" value="Chromosome 15"/>
</dbReference>
<keyword evidence="4" id="KW-0238">DNA-binding</keyword>
<dbReference type="PROSITE" id="PS51369">
    <property type="entry name" value="TCP"/>
    <property type="match status" value="1"/>
</dbReference>
<comment type="caution">
    <text evidence="10">The sequence shown here is derived from an EMBL/GenBank/DDBJ whole genome shotgun (WGS) entry which is preliminary data.</text>
</comment>
<keyword evidence="11" id="KW-1185">Reference proteome</keyword>
<keyword evidence="3" id="KW-0805">Transcription regulation</keyword>
<dbReference type="InterPro" id="IPR005333">
    <property type="entry name" value="Transcription_factor_TCP"/>
</dbReference>
<keyword evidence="2" id="KW-0217">Developmental protein</keyword>
<feature type="region of interest" description="Disordered" evidence="7">
    <location>
        <begin position="51"/>
        <end position="137"/>
    </location>
</feature>
<dbReference type="GO" id="GO:2000032">
    <property type="term" value="P:regulation of secondary shoot formation"/>
    <property type="evidence" value="ECO:0007669"/>
    <property type="project" value="TreeGrafter"/>
</dbReference>
<name>A0AAV6MFN0_9ROSI</name>
<dbReference type="Pfam" id="PF03634">
    <property type="entry name" value="TCP"/>
    <property type="match status" value="1"/>
</dbReference>
<dbReference type="AlphaFoldDB" id="A0AAV6MFN0"/>
<keyword evidence="6" id="KW-0539">Nucleus</keyword>
<protein>
    <submittedName>
        <fullName evidence="10">Transcription factor TCP12</fullName>
    </submittedName>
</protein>
<feature type="domain" description="R" evidence="9">
    <location>
        <begin position="231"/>
        <end position="248"/>
    </location>
</feature>
<accession>A0AAV6MFN0</accession>
<evidence type="ECO:0000256" key="6">
    <source>
        <dbReference type="ARBA" id="ARBA00023242"/>
    </source>
</evidence>
<evidence type="ECO:0000256" key="5">
    <source>
        <dbReference type="ARBA" id="ARBA00023163"/>
    </source>
</evidence>
<dbReference type="GO" id="GO:0043565">
    <property type="term" value="F:sequence-specific DNA binding"/>
    <property type="evidence" value="ECO:0007669"/>
    <property type="project" value="TreeGrafter"/>
</dbReference>
<evidence type="ECO:0000256" key="7">
    <source>
        <dbReference type="SAM" id="MobiDB-lite"/>
    </source>
</evidence>
<feature type="compositionally biased region" description="Polar residues" evidence="7">
    <location>
        <begin position="191"/>
        <end position="206"/>
    </location>
</feature>
<reference evidence="10 11" key="1">
    <citation type="journal article" date="2021" name="Hortic Res">
        <title>The domestication of Cucurbita argyrosperma as revealed by the genome of its wild relative.</title>
        <authorList>
            <person name="Barrera-Redondo J."/>
            <person name="Sanchez-de la Vega G."/>
            <person name="Aguirre-Liguori J.A."/>
            <person name="Castellanos-Morales G."/>
            <person name="Gutierrez-Guerrero Y.T."/>
            <person name="Aguirre-Dugua X."/>
            <person name="Aguirre-Planter E."/>
            <person name="Tenaillon M.I."/>
            <person name="Lira-Saade R."/>
            <person name="Eguiarte L.E."/>
        </authorList>
    </citation>
    <scope>NUCLEOTIDE SEQUENCE [LARGE SCALE GENOMIC DNA]</scope>
    <source>
        <strain evidence="10">JBR-2021</strain>
    </source>
</reference>
<dbReference type="InterPro" id="IPR017887">
    <property type="entry name" value="TF_TCP_subgr"/>
</dbReference>
<evidence type="ECO:0000256" key="3">
    <source>
        <dbReference type="ARBA" id="ARBA00023015"/>
    </source>
</evidence>
<feature type="compositionally biased region" description="Basic and acidic residues" evidence="7">
    <location>
        <begin position="62"/>
        <end position="96"/>
    </location>
</feature>
<feature type="domain" description="TCP" evidence="8">
    <location>
        <begin position="123"/>
        <end position="181"/>
    </location>
</feature>
<evidence type="ECO:0000313" key="10">
    <source>
        <dbReference type="EMBL" id="KAG6579698.1"/>
    </source>
</evidence>
<feature type="compositionally biased region" description="Low complexity" evidence="7">
    <location>
        <begin position="105"/>
        <end position="116"/>
    </location>
</feature>
<dbReference type="GO" id="GO:0005634">
    <property type="term" value="C:nucleus"/>
    <property type="evidence" value="ECO:0007669"/>
    <property type="project" value="UniProtKB-SubCell"/>
</dbReference>
<organism evidence="10 11">
    <name type="scientific">Cucurbita argyrosperma subsp. sororia</name>
    <dbReference type="NCBI Taxonomy" id="37648"/>
    <lineage>
        <taxon>Eukaryota</taxon>
        <taxon>Viridiplantae</taxon>
        <taxon>Streptophyta</taxon>
        <taxon>Embryophyta</taxon>
        <taxon>Tracheophyta</taxon>
        <taxon>Spermatophyta</taxon>
        <taxon>Magnoliopsida</taxon>
        <taxon>eudicotyledons</taxon>
        <taxon>Gunneridae</taxon>
        <taxon>Pentapetalae</taxon>
        <taxon>rosids</taxon>
        <taxon>fabids</taxon>
        <taxon>Cucurbitales</taxon>
        <taxon>Cucurbitaceae</taxon>
        <taxon>Cucurbiteae</taxon>
        <taxon>Cucurbita</taxon>
    </lineage>
</organism>
<evidence type="ECO:0000259" key="8">
    <source>
        <dbReference type="PROSITE" id="PS51369"/>
    </source>
</evidence>
<dbReference type="PANTHER" id="PTHR31072:SF87">
    <property type="entry name" value="TRANSCRIPTION FACTOR TCP12"/>
    <property type="match status" value="1"/>
</dbReference>
<feature type="region of interest" description="Disordered" evidence="7">
    <location>
        <begin position="1"/>
        <end position="30"/>
    </location>
</feature>
<evidence type="ECO:0000313" key="11">
    <source>
        <dbReference type="Proteomes" id="UP000685013"/>
    </source>
</evidence>
<evidence type="ECO:0000256" key="2">
    <source>
        <dbReference type="ARBA" id="ARBA00022473"/>
    </source>
</evidence>
<comment type="subcellular location">
    <subcellularLocation>
        <location evidence="1">Nucleus</location>
    </subcellularLocation>
</comment>
<feature type="region of interest" description="Disordered" evidence="7">
    <location>
        <begin position="186"/>
        <end position="234"/>
    </location>
</feature>
<proteinExistence type="predicted"/>
<feature type="compositionally biased region" description="Basic residues" evidence="7">
    <location>
        <begin position="120"/>
        <end position="129"/>
    </location>
</feature>
<evidence type="ECO:0000259" key="9">
    <source>
        <dbReference type="PROSITE" id="PS51370"/>
    </source>
</evidence>
<sequence>MMKQDMFGLDHVNPSSMDQQHEENSSYLHFPHPFLDDDLFLTHFLSQQQEQQQQQLVSGGDCWKEQDQEQEQDKADDVGHDHKQNSEKKGRRSLEVKKKKKKKGSSSNSNRKNGSSTTKRTGKKDRHSKICTAQGPRDRRMRLSLQIARKFFDLQDMLGFDKASKTIEWLLSHSNSAIKALKNNNNNNNNSGVSHGSACSGSSEVVSKQDAGGSIGTPKHKKGRQLQTIGRESRARARARARERTMLKKSPQPICISQHYLNSDETHLEDCPKVFAFSDDLSSIHTFFSGNITTFLP</sequence>
<dbReference type="GO" id="GO:0003700">
    <property type="term" value="F:DNA-binding transcription factor activity"/>
    <property type="evidence" value="ECO:0007669"/>
    <property type="project" value="InterPro"/>
</dbReference>
<keyword evidence="5" id="KW-0804">Transcription</keyword>
<dbReference type="EMBL" id="JAGKQH010000015">
    <property type="protein sequence ID" value="KAG6579698.1"/>
    <property type="molecule type" value="Genomic_DNA"/>
</dbReference>
<evidence type="ECO:0000256" key="4">
    <source>
        <dbReference type="ARBA" id="ARBA00023125"/>
    </source>
</evidence>
<dbReference type="PANTHER" id="PTHR31072">
    <property type="entry name" value="TRANSCRIPTION FACTOR TCP4-RELATED"/>
    <property type="match status" value="1"/>
</dbReference>
<evidence type="ECO:0000256" key="1">
    <source>
        <dbReference type="ARBA" id="ARBA00004123"/>
    </source>
</evidence>
<gene>
    <name evidence="10" type="primary">TCP12</name>
    <name evidence="10" type="ORF">SDJN03_24146</name>
</gene>
<dbReference type="InterPro" id="IPR017888">
    <property type="entry name" value="CYC/TB1_R_domain"/>
</dbReference>
<feature type="non-terminal residue" evidence="10">
    <location>
        <position position="1"/>
    </location>
</feature>